<comment type="caution">
    <text evidence="1">The sequence shown here is derived from an EMBL/GenBank/DDBJ whole genome shotgun (WGS) entry which is preliminary data.</text>
</comment>
<dbReference type="InterPro" id="IPR002698">
    <property type="entry name" value="FTHF_cligase"/>
</dbReference>
<dbReference type="InterPro" id="IPR024185">
    <property type="entry name" value="FTHF_cligase-like_sf"/>
</dbReference>
<evidence type="ECO:0000313" key="2">
    <source>
        <dbReference type="Proteomes" id="UP000827721"/>
    </source>
</evidence>
<dbReference type="Gene3D" id="3.40.50.10420">
    <property type="entry name" value="NagB/RpiA/CoA transferase-like"/>
    <property type="match status" value="2"/>
</dbReference>
<dbReference type="PANTHER" id="PTHR23407">
    <property type="entry name" value="ATPASE INHIBITOR/5-FORMYLTETRAHYDROFOLATE CYCLO-LIGASE"/>
    <property type="match status" value="1"/>
</dbReference>
<evidence type="ECO:0008006" key="3">
    <source>
        <dbReference type="Google" id="ProtNLM"/>
    </source>
</evidence>
<name>A0ABQ8I179_9ROSI</name>
<evidence type="ECO:0000313" key="1">
    <source>
        <dbReference type="EMBL" id="KAH7570189.1"/>
    </source>
</evidence>
<dbReference type="EMBL" id="JAFEMO010000005">
    <property type="protein sequence ID" value="KAH7570189.1"/>
    <property type="molecule type" value="Genomic_DNA"/>
</dbReference>
<sequence length="398" mass="45031">MSASGSYQIWPAQSMFRHCKTTATRIIRNAKEVSPITHPRPLALLALSGDVTRTVVTMNKDAIDPQQLDAIFQQKQSLRSKIRKDLKNMDPVQRIQEDNVIQNIVLESPWFKASKSLCAYISCATLREVDTSRIVSDILSNPDNGLSEFFTHIFVQHIFTYLGNILSASIGTSAFQFSAYFTVHNLISMYYRLIIDDILDVYTAYFRLSYHFTGNTQIRKKLYVPRIEDRNSNMRMLKISSVNDLIVNSMNILEPALVNSDGNEREDVSNNKMDFLCGDLRVTFLVVNQEIIHLKSLFGAVMQASEPVDLLILPGLAFDRSGRRLGRSGGYYDLFLMKYQKLAQEREWKQPLLVALAYTLQIIEEGAIPVTPYDVPVDAVVTPSGFLPISPAALERCD</sequence>
<dbReference type="InterPro" id="IPR037171">
    <property type="entry name" value="NagB/RpiA_transferase-like"/>
</dbReference>
<keyword evidence="2" id="KW-1185">Reference proteome</keyword>
<dbReference type="Proteomes" id="UP000827721">
    <property type="component" value="Unassembled WGS sequence"/>
</dbReference>
<gene>
    <name evidence="1" type="ORF">JRO89_XS05G0065200</name>
</gene>
<accession>A0ABQ8I179</accession>
<dbReference type="SUPFAM" id="SSF100950">
    <property type="entry name" value="NagB/RpiA/CoA transferase-like"/>
    <property type="match status" value="2"/>
</dbReference>
<dbReference type="PANTHER" id="PTHR23407:SF10">
    <property type="entry name" value="5-FORMYLTETRAHYDROFOLATE CYCLO-LIGASE, MITOCHONDRIAL-LIKE ISOFORM X1"/>
    <property type="match status" value="1"/>
</dbReference>
<protein>
    <recommendedName>
        <fullName evidence="3">5-formyltetrahydrofolate cyclo-ligase</fullName>
    </recommendedName>
</protein>
<dbReference type="Pfam" id="PF01812">
    <property type="entry name" value="5-FTHF_cyc-lig"/>
    <property type="match status" value="1"/>
</dbReference>
<organism evidence="1 2">
    <name type="scientific">Xanthoceras sorbifolium</name>
    <dbReference type="NCBI Taxonomy" id="99658"/>
    <lineage>
        <taxon>Eukaryota</taxon>
        <taxon>Viridiplantae</taxon>
        <taxon>Streptophyta</taxon>
        <taxon>Embryophyta</taxon>
        <taxon>Tracheophyta</taxon>
        <taxon>Spermatophyta</taxon>
        <taxon>Magnoliopsida</taxon>
        <taxon>eudicotyledons</taxon>
        <taxon>Gunneridae</taxon>
        <taxon>Pentapetalae</taxon>
        <taxon>rosids</taxon>
        <taxon>malvids</taxon>
        <taxon>Sapindales</taxon>
        <taxon>Sapindaceae</taxon>
        <taxon>Xanthoceroideae</taxon>
        <taxon>Xanthoceras</taxon>
    </lineage>
</organism>
<reference evidence="1 2" key="1">
    <citation type="submission" date="2021-02" db="EMBL/GenBank/DDBJ databases">
        <title>Plant Genome Project.</title>
        <authorList>
            <person name="Zhang R.-G."/>
        </authorList>
    </citation>
    <scope>NUCLEOTIDE SEQUENCE [LARGE SCALE GENOMIC DNA]</scope>
    <source>
        <tissue evidence="1">Leaves</tissue>
    </source>
</reference>
<proteinExistence type="predicted"/>